<dbReference type="Proteomes" id="UP001152320">
    <property type="component" value="Chromosome 22"/>
</dbReference>
<dbReference type="EMBL" id="JAIZAY010000022">
    <property type="protein sequence ID" value="KAJ8020219.1"/>
    <property type="molecule type" value="Genomic_DNA"/>
</dbReference>
<evidence type="ECO:0000313" key="1">
    <source>
        <dbReference type="EMBL" id="KAJ8020219.1"/>
    </source>
</evidence>
<sequence length="89" mass="10418">MEYSQFRQLMEIAREQLRSLYKAFVEFIKVFDSVNGDILFIILGKLGCPLRFIKMIKMLYTNLHAELIVDGELTQAFECNCGVKVVNWH</sequence>
<proteinExistence type="predicted"/>
<dbReference type="AlphaFoldDB" id="A0A9Q0YGT8"/>
<evidence type="ECO:0000313" key="2">
    <source>
        <dbReference type="Proteomes" id="UP001152320"/>
    </source>
</evidence>
<gene>
    <name evidence="1" type="ORF">HOLleu_39749</name>
</gene>
<reference evidence="1" key="1">
    <citation type="submission" date="2021-10" db="EMBL/GenBank/DDBJ databases">
        <title>Tropical sea cucumber genome reveals ecological adaptation and Cuvierian tubules defense mechanism.</title>
        <authorList>
            <person name="Chen T."/>
        </authorList>
    </citation>
    <scope>NUCLEOTIDE SEQUENCE</scope>
    <source>
        <strain evidence="1">Nanhai2018</strain>
        <tissue evidence="1">Muscle</tissue>
    </source>
</reference>
<organism evidence="1 2">
    <name type="scientific">Holothuria leucospilota</name>
    <name type="common">Black long sea cucumber</name>
    <name type="synonym">Mertensiothuria leucospilota</name>
    <dbReference type="NCBI Taxonomy" id="206669"/>
    <lineage>
        <taxon>Eukaryota</taxon>
        <taxon>Metazoa</taxon>
        <taxon>Echinodermata</taxon>
        <taxon>Eleutherozoa</taxon>
        <taxon>Echinozoa</taxon>
        <taxon>Holothuroidea</taxon>
        <taxon>Aspidochirotacea</taxon>
        <taxon>Aspidochirotida</taxon>
        <taxon>Holothuriidae</taxon>
        <taxon>Holothuria</taxon>
    </lineage>
</organism>
<keyword evidence="2" id="KW-1185">Reference proteome</keyword>
<name>A0A9Q0YGT8_HOLLE</name>
<protein>
    <submittedName>
        <fullName evidence="1">Uncharacterized protein</fullName>
    </submittedName>
</protein>
<accession>A0A9Q0YGT8</accession>
<comment type="caution">
    <text evidence="1">The sequence shown here is derived from an EMBL/GenBank/DDBJ whole genome shotgun (WGS) entry which is preliminary data.</text>
</comment>
<dbReference type="OrthoDB" id="425681at2759"/>